<dbReference type="EMBL" id="BDSP01000053">
    <property type="protein sequence ID" value="GAX12670.1"/>
    <property type="molecule type" value="Genomic_DNA"/>
</dbReference>
<dbReference type="AlphaFoldDB" id="A0A1Z5JF84"/>
<dbReference type="SUPFAM" id="SSF54593">
    <property type="entry name" value="Glyoxalase/Bleomycin resistance protein/Dihydroxybiphenyl dioxygenase"/>
    <property type="match status" value="1"/>
</dbReference>
<sequence>MLITVKKHGFLVILLVEYAVRNFNSVLSFTSLPPVPFFDVTLRHYNPKPSSYLLFASPDTPALSIHHTALKTRNITTAIEFYSLFGYQVACRFRAGPARAAWLALTSSRLARLELIEVPDYILREEFGTRARAIDLMQRPEFLGYNHVAVDVTEQILHAGFMNLNEWLDQLNRTSIDRFQRSLRIAVKPRQQMIGRGVYELAFLYDADGCLIEVLHKQSEISQEMQSGWDPWDGEGFVGRR</sequence>
<dbReference type="OrthoDB" id="43420at2759"/>
<comment type="caution">
    <text evidence="1">The sequence shown here is derived from an EMBL/GenBank/DDBJ whole genome shotgun (WGS) entry which is preliminary data.</text>
</comment>
<name>A0A1Z5JF84_FISSO</name>
<evidence type="ECO:0000313" key="2">
    <source>
        <dbReference type="Proteomes" id="UP000198406"/>
    </source>
</evidence>
<dbReference type="InParanoid" id="A0A1Z5JF84"/>
<dbReference type="Gene3D" id="3.10.180.10">
    <property type="entry name" value="2,3-Dihydroxybiphenyl 1,2-Dioxygenase, domain 1"/>
    <property type="match status" value="1"/>
</dbReference>
<dbReference type="InterPro" id="IPR029068">
    <property type="entry name" value="Glyas_Bleomycin-R_OHBP_Dase"/>
</dbReference>
<accession>A0A1Z5JF84</accession>
<proteinExistence type="predicted"/>
<evidence type="ECO:0000313" key="1">
    <source>
        <dbReference type="EMBL" id="GAX12670.1"/>
    </source>
</evidence>
<keyword evidence="2" id="KW-1185">Reference proteome</keyword>
<dbReference type="Proteomes" id="UP000198406">
    <property type="component" value="Unassembled WGS sequence"/>
</dbReference>
<organism evidence="1 2">
    <name type="scientific">Fistulifera solaris</name>
    <name type="common">Oleaginous diatom</name>
    <dbReference type="NCBI Taxonomy" id="1519565"/>
    <lineage>
        <taxon>Eukaryota</taxon>
        <taxon>Sar</taxon>
        <taxon>Stramenopiles</taxon>
        <taxon>Ochrophyta</taxon>
        <taxon>Bacillariophyta</taxon>
        <taxon>Bacillariophyceae</taxon>
        <taxon>Bacillariophycidae</taxon>
        <taxon>Naviculales</taxon>
        <taxon>Naviculaceae</taxon>
        <taxon>Fistulifera</taxon>
    </lineage>
</organism>
<protein>
    <recommendedName>
        <fullName evidence="3">VOC domain-containing protein</fullName>
    </recommendedName>
</protein>
<evidence type="ECO:0008006" key="3">
    <source>
        <dbReference type="Google" id="ProtNLM"/>
    </source>
</evidence>
<reference evidence="1 2" key="1">
    <citation type="journal article" date="2015" name="Plant Cell">
        <title>Oil accumulation by the oleaginous diatom Fistulifera solaris as revealed by the genome and transcriptome.</title>
        <authorList>
            <person name="Tanaka T."/>
            <person name="Maeda Y."/>
            <person name="Veluchamy A."/>
            <person name="Tanaka M."/>
            <person name="Abida H."/>
            <person name="Marechal E."/>
            <person name="Bowler C."/>
            <person name="Muto M."/>
            <person name="Sunaga Y."/>
            <person name="Tanaka M."/>
            <person name="Yoshino T."/>
            <person name="Taniguchi T."/>
            <person name="Fukuda Y."/>
            <person name="Nemoto M."/>
            <person name="Matsumoto M."/>
            <person name="Wong P.S."/>
            <person name="Aburatani S."/>
            <person name="Fujibuchi W."/>
        </authorList>
    </citation>
    <scope>NUCLEOTIDE SEQUENCE [LARGE SCALE GENOMIC DNA]</scope>
    <source>
        <strain evidence="1 2">JPCC DA0580</strain>
    </source>
</reference>
<dbReference type="CDD" id="cd06587">
    <property type="entry name" value="VOC"/>
    <property type="match status" value="1"/>
</dbReference>
<gene>
    <name evidence="1" type="ORF">FisN_13Lu149</name>
</gene>